<dbReference type="Pfam" id="PF00300">
    <property type="entry name" value="His_Phos_1"/>
    <property type="match status" value="1"/>
</dbReference>
<evidence type="ECO:0000313" key="2">
    <source>
        <dbReference type="EMBL" id="ONH32979.1"/>
    </source>
</evidence>
<dbReference type="Gene3D" id="3.40.50.1240">
    <property type="entry name" value="Phosphoglycerate mutase-like"/>
    <property type="match status" value="1"/>
</dbReference>
<dbReference type="Proteomes" id="UP000188929">
    <property type="component" value="Unassembled WGS sequence"/>
</dbReference>
<organism evidence="2 3">
    <name type="scientific">Pseudofrankia asymbiotica</name>
    <dbReference type="NCBI Taxonomy" id="1834516"/>
    <lineage>
        <taxon>Bacteria</taxon>
        <taxon>Bacillati</taxon>
        <taxon>Actinomycetota</taxon>
        <taxon>Actinomycetes</taxon>
        <taxon>Frankiales</taxon>
        <taxon>Frankiaceae</taxon>
        <taxon>Pseudofrankia</taxon>
    </lineage>
</organism>
<feature type="region of interest" description="Disordered" evidence="1">
    <location>
        <begin position="1"/>
        <end position="24"/>
    </location>
</feature>
<reference evidence="3" key="1">
    <citation type="submission" date="2016-10" db="EMBL/GenBank/DDBJ databases">
        <title>Frankia sp. NRRL B-16386 Genome sequencing.</title>
        <authorList>
            <person name="Ghodhbane-Gtari F."/>
            <person name="Swanson E."/>
            <person name="Gueddou A."/>
            <person name="Hezbri K."/>
            <person name="Ktari K."/>
            <person name="Nouioui I."/>
            <person name="Morris K."/>
            <person name="Simpson S."/>
            <person name="Abebe-Akele F."/>
            <person name="Thomas K."/>
            <person name="Gtari M."/>
            <person name="Tisa L.S."/>
        </authorList>
    </citation>
    <scope>NUCLEOTIDE SEQUENCE [LARGE SCALE GENOMIC DNA]</scope>
    <source>
        <strain evidence="3">NRRL B-16386</strain>
    </source>
</reference>
<comment type="caution">
    <text evidence="2">The sequence shown here is derived from an EMBL/GenBank/DDBJ whole genome shotgun (WGS) entry which is preliminary data.</text>
</comment>
<proteinExistence type="predicted"/>
<protein>
    <submittedName>
        <fullName evidence="2">Phosphohistidine phosphatase</fullName>
    </submittedName>
</protein>
<dbReference type="AlphaFoldDB" id="A0A1V2IJ75"/>
<keyword evidence="3" id="KW-1185">Reference proteome</keyword>
<dbReference type="SUPFAM" id="SSF53254">
    <property type="entry name" value="Phosphoglycerate mutase-like"/>
    <property type="match status" value="1"/>
</dbReference>
<dbReference type="CDD" id="cd07067">
    <property type="entry name" value="HP_PGM_like"/>
    <property type="match status" value="1"/>
</dbReference>
<evidence type="ECO:0000256" key="1">
    <source>
        <dbReference type="SAM" id="MobiDB-lite"/>
    </source>
</evidence>
<sequence length="166" mass="18035">MLLRHAKSDWADAETPDAERPLSRDGREACKLVAEHIGVERLAPDLILCSSALRTRQTLQRIAAALPPEVPVLTEDRLYLAGPDELLARLREVDDGVPNILLLGHNPGIHALAVGLLPPPDRVKISTFPTAALAVLDLGTRRWAELGPASTRFGSFVTPRGLRHAL</sequence>
<dbReference type="PANTHER" id="PTHR47623:SF1">
    <property type="entry name" value="OS09G0287300 PROTEIN"/>
    <property type="match status" value="1"/>
</dbReference>
<dbReference type="STRING" id="1834516.BL253_04075"/>
<dbReference type="InterPro" id="IPR013078">
    <property type="entry name" value="His_Pase_superF_clade-1"/>
</dbReference>
<feature type="compositionally biased region" description="Basic and acidic residues" evidence="1">
    <location>
        <begin position="1"/>
        <end position="10"/>
    </location>
</feature>
<dbReference type="InterPro" id="IPR029033">
    <property type="entry name" value="His_PPase_superfam"/>
</dbReference>
<gene>
    <name evidence="2" type="ORF">BL253_04075</name>
</gene>
<accession>A0A1V2IJ75</accession>
<evidence type="ECO:0000313" key="3">
    <source>
        <dbReference type="Proteomes" id="UP000188929"/>
    </source>
</evidence>
<dbReference type="EMBL" id="MOMC01000008">
    <property type="protein sequence ID" value="ONH32979.1"/>
    <property type="molecule type" value="Genomic_DNA"/>
</dbReference>
<name>A0A1V2IJ75_9ACTN</name>
<dbReference type="PANTHER" id="PTHR47623">
    <property type="entry name" value="OS09G0287300 PROTEIN"/>
    <property type="match status" value="1"/>
</dbReference>